<dbReference type="OrthoDB" id="4113332at2"/>
<feature type="domain" description="Lsr2 DNA-binding" evidence="3">
    <location>
        <begin position="78"/>
        <end position="112"/>
    </location>
</feature>
<dbReference type="Pfam" id="PF11774">
    <property type="entry name" value="Lsr2"/>
    <property type="match status" value="1"/>
</dbReference>
<proteinExistence type="predicted"/>
<keyword evidence="5" id="KW-1185">Reference proteome</keyword>
<accession>A0A7J5AYJ1</accession>
<name>A0A7J5AYJ1_9MICO</name>
<dbReference type="Pfam" id="PF23359">
    <property type="entry name" value="Lsr2_DNA-bd"/>
    <property type="match status" value="1"/>
</dbReference>
<sequence length="114" mass="12345">MARKVIYQLVDDIDSSSLAEGEGETVQFALDGTDYEIDLSDENAKKLRDALADYVSAARTVAKSRKSKSAGSASNRPKRDLAAIRAWARAEGHKISDRGRIPGSIIEDYEAATA</sequence>
<dbReference type="GO" id="GO:0003677">
    <property type="term" value="F:DNA binding"/>
    <property type="evidence" value="ECO:0007669"/>
    <property type="project" value="UniProtKB-KW"/>
</dbReference>
<dbReference type="Proteomes" id="UP000490386">
    <property type="component" value="Unassembled WGS sequence"/>
</dbReference>
<dbReference type="Gene3D" id="3.30.60.230">
    <property type="entry name" value="Lsr2, dimerization domain"/>
    <property type="match status" value="1"/>
</dbReference>
<feature type="domain" description="Lsr2 dimerization" evidence="2">
    <location>
        <begin position="1"/>
        <end position="61"/>
    </location>
</feature>
<dbReference type="EMBL" id="WBJX01000006">
    <property type="protein sequence ID" value="KAB1636508.1"/>
    <property type="molecule type" value="Genomic_DNA"/>
</dbReference>
<evidence type="ECO:0000256" key="1">
    <source>
        <dbReference type="ARBA" id="ARBA00023125"/>
    </source>
</evidence>
<dbReference type="RefSeq" id="WP_104253043.1">
    <property type="nucleotide sequence ID" value="NZ_CANKVH010000005.1"/>
</dbReference>
<evidence type="ECO:0000259" key="2">
    <source>
        <dbReference type="Pfam" id="PF11774"/>
    </source>
</evidence>
<dbReference type="InterPro" id="IPR036625">
    <property type="entry name" value="E3-bd_dom_sf"/>
</dbReference>
<gene>
    <name evidence="4" type="ORF">F8O03_16330</name>
</gene>
<protein>
    <submittedName>
        <fullName evidence="4">Lsr2 family protein</fullName>
    </submittedName>
</protein>
<dbReference type="InterPro" id="IPR055370">
    <property type="entry name" value="Lsr2_DNA-bd"/>
</dbReference>
<evidence type="ECO:0000313" key="5">
    <source>
        <dbReference type="Proteomes" id="UP000490386"/>
    </source>
</evidence>
<evidence type="ECO:0000313" key="4">
    <source>
        <dbReference type="EMBL" id="KAB1636508.1"/>
    </source>
</evidence>
<dbReference type="InterPro" id="IPR024412">
    <property type="entry name" value="Lsr2_dim_dom"/>
</dbReference>
<comment type="caution">
    <text evidence="4">The sequence shown here is derived from an EMBL/GenBank/DDBJ whole genome shotgun (WGS) entry which is preliminary data.</text>
</comment>
<organism evidence="4 5">
    <name type="scientific">Pseudoclavibacter terrae</name>
    <dbReference type="NCBI Taxonomy" id="1530195"/>
    <lineage>
        <taxon>Bacteria</taxon>
        <taxon>Bacillati</taxon>
        <taxon>Actinomycetota</taxon>
        <taxon>Actinomycetes</taxon>
        <taxon>Micrococcales</taxon>
        <taxon>Microbacteriaceae</taxon>
        <taxon>Pseudoclavibacter</taxon>
    </lineage>
</organism>
<dbReference type="InterPro" id="IPR042261">
    <property type="entry name" value="Lsr2-like_dimerization"/>
</dbReference>
<dbReference type="Gene3D" id="4.10.320.10">
    <property type="entry name" value="E3-binding domain"/>
    <property type="match status" value="1"/>
</dbReference>
<keyword evidence="1" id="KW-0238">DNA-binding</keyword>
<dbReference type="GO" id="GO:0016746">
    <property type="term" value="F:acyltransferase activity"/>
    <property type="evidence" value="ECO:0007669"/>
    <property type="project" value="InterPro"/>
</dbReference>
<evidence type="ECO:0000259" key="3">
    <source>
        <dbReference type="Pfam" id="PF23359"/>
    </source>
</evidence>
<dbReference type="AlphaFoldDB" id="A0A7J5AYJ1"/>
<reference evidence="4 5" key="1">
    <citation type="submission" date="2019-09" db="EMBL/GenBank/DDBJ databases">
        <title>Phylogeny of genus Pseudoclavibacter and closely related genus.</title>
        <authorList>
            <person name="Li Y."/>
        </authorList>
    </citation>
    <scope>NUCLEOTIDE SEQUENCE [LARGE SCALE GENOMIC DNA]</scope>
    <source>
        <strain evidence="4 5">THG-MD12</strain>
    </source>
</reference>